<dbReference type="PANTHER" id="PTHR43353">
    <property type="entry name" value="SUCCINATE-SEMIALDEHYDE DEHYDROGENASE, MITOCHONDRIAL"/>
    <property type="match status" value="1"/>
</dbReference>
<accession>A0ABY1ICM6</accession>
<evidence type="ECO:0000313" key="5">
    <source>
        <dbReference type="EMBL" id="SHI97751.1"/>
    </source>
</evidence>
<comment type="similarity">
    <text evidence="1">Belongs to the aldehyde dehydrogenase family.</text>
</comment>
<keyword evidence="2" id="KW-0560">Oxidoreductase</keyword>
<feature type="domain" description="Aldehyde dehydrogenase" evidence="4">
    <location>
        <begin position="22"/>
        <end position="480"/>
    </location>
</feature>
<feature type="region of interest" description="Disordered" evidence="3">
    <location>
        <begin position="484"/>
        <end position="522"/>
    </location>
</feature>
<dbReference type="RefSeq" id="WP_244489380.1">
    <property type="nucleotide sequence ID" value="NZ_FQZC01000002.1"/>
</dbReference>
<dbReference type="InterPro" id="IPR015590">
    <property type="entry name" value="Aldehyde_DH_dom"/>
</dbReference>
<evidence type="ECO:0000256" key="2">
    <source>
        <dbReference type="ARBA" id="ARBA00023002"/>
    </source>
</evidence>
<dbReference type="InterPro" id="IPR050740">
    <property type="entry name" value="Aldehyde_DH_Superfamily"/>
</dbReference>
<dbReference type="Gene3D" id="3.40.309.10">
    <property type="entry name" value="Aldehyde Dehydrogenase, Chain A, domain 2"/>
    <property type="match status" value="1"/>
</dbReference>
<protein>
    <submittedName>
        <fullName evidence="5">Succinate-semialdehyde dehydrogenase / glutarate-semialdehyde dehydrogenase</fullName>
    </submittedName>
</protein>
<dbReference type="InterPro" id="IPR016160">
    <property type="entry name" value="Ald_DH_CS_CYS"/>
</dbReference>
<dbReference type="Proteomes" id="UP000184290">
    <property type="component" value="Unassembled WGS sequence"/>
</dbReference>
<keyword evidence="6" id="KW-1185">Reference proteome</keyword>
<dbReference type="Gene3D" id="3.40.605.10">
    <property type="entry name" value="Aldehyde Dehydrogenase, Chain A, domain 1"/>
    <property type="match status" value="1"/>
</dbReference>
<dbReference type="Pfam" id="PF00171">
    <property type="entry name" value="Aldedh"/>
    <property type="match status" value="1"/>
</dbReference>
<dbReference type="PROSITE" id="PS00070">
    <property type="entry name" value="ALDEHYDE_DEHYDR_CYS"/>
    <property type="match status" value="1"/>
</dbReference>
<dbReference type="InterPro" id="IPR016161">
    <property type="entry name" value="Ald_DH/histidinol_DH"/>
</dbReference>
<proteinExistence type="inferred from homology"/>
<dbReference type="InterPro" id="IPR016162">
    <property type="entry name" value="Ald_DH_N"/>
</dbReference>
<comment type="caution">
    <text evidence="5">The sequence shown here is derived from an EMBL/GenBank/DDBJ whole genome shotgun (WGS) entry which is preliminary data.</text>
</comment>
<name>A0ABY1ICM6_9HYPH</name>
<reference evidence="5 6" key="1">
    <citation type="submission" date="2016-11" db="EMBL/GenBank/DDBJ databases">
        <authorList>
            <person name="Varghese N."/>
            <person name="Submissions S."/>
        </authorList>
    </citation>
    <scope>NUCLEOTIDE SEQUENCE [LARGE SCALE GENOMIC DNA]</scope>
    <source>
        <strain evidence="5 6">DSM 21988</strain>
    </source>
</reference>
<dbReference type="EMBL" id="FQZC01000002">
    <property type="protein sequence ID" value="SHI97751.1"/>
    <property type="molecule type" value="Genomic_DNA"/>
</dbReference>
<evidence type="ECO:0000256" key="1">
    <source>
        <dbReference type="ARBA" id="ARBA00009986"/>
    </source>
</evidence>
<evidence type="ECO:0000256" key="3">
    <source>
        <dbReference type="SAM" id="MobiDB-lite"/>
    </source>
</evidence>
<dbReference type="SUPFAM" id="SSF53720">
    <property type="entry name" value="ALDH-like"/>
    <property type="match status" value="1"/>
</dbReference>
<sequence length="548" mass="56530">MMDGSIGARREPANFIGGEWLAEAETMPVVNPATGEEIARLPKSSPVTVDAAVRAASDASAGWAATPVFARAALCVAIGAAIDAHREEIARVLSAEQGKVLAEAMGEVGKAADGFRLAAELVKQMGGETLPAEDPTKLVMTIRQPRGVYGVITPWNFPVKIPVEYLAPGIATGNSIVWVPAPSTSLVAVALMEAIAEAGLPAGVINLVMGEGAVAGDAVVTHPGVVAIGFTGSAATGKRIAERGAGKPMLLELGGNGPVVVFEDADLDAAAAAAAGGAFFNAGQVCAATGRVLAHRSVVDPLCERLVEHAARHVLGDPFHQGTTMGPLNNAKVAAKVREHVEDAVANGAKLLHGGKPRPDLGSALFFEPTVVRDVTPDMEINREETFGPVVPVLAYDTQEEALKLALDSEYGLSVGVFTADIAKGAEMAKAIPAGIVNVNAGSTWWEIHLPFGGGSGTKSGIGRLGGRYTMEAMTELKMISITLQQRKRHERRDPGAGAPEYSDGRPRQGAADTGAGGRTHPRRQHLALGLGSGCAWAGGPPRNGGMV</sequence>
<organism evidence="5 6">
    <name type="scientific">Aureimonas altamirensis DSM 21988</name>
    <dbReference type="NCBI Taxonomy" id="1121026"/>
    <lineage>
        <taxon>Bacteria</taxon>
        <taxon>Pseudomonadati</taxon>
        <taxon>Pseudomonadota</taxon>
        <taxon>Alphaproteobacteria</taxon>
        <taxon>Hyphomicrobiales</taxon>
        <taxon>Aurantimonadaceae</taxon>
        <taxon>Aureimonas</taxon>
    </lineage>
</organism>
<gene>
    <name evidence="5" type="ORF">SAMN02745911_1296</name>
</gene>
<dbReference type="InterPro" id="IPR016163">
    <property type="entry name" value="Ald_DH_C"/>
</dbReference>
<dbReference type="PANTHER" id="PTHR43353:SF5">
    <property type="entry name" value="SUCCINATE-SEMIALDEHYDE DEHYDROGENASE, MITOCHONDRIAL"/>
    <property type="match status" value="1"/>
</dbReference>
<evidence type="ECO:0000259" key="4">
    <source>
        <dbReference type="Pfam" id="PF00171"/>
    </source>
</evidence>
<evidence type="ECO:0000313" key="6">
    <source>
        <dbReference type="Proteomes" id="UP000184290"/>
    </source>
</evidence>